<reference evidence="1 2" key="1">
    <citation type="submission" date="2016-10" db="EMBL/GenBank/DDBJ databases">
        <authorList>
            <person name="de Groot N.N."/>
        </authorList>
    </citation>
    <scope>NUCLEOTIDE SEQUENCE [LARGE SCALE GENOMIC DNA]</scope>
    <source>
        <strain evidence="1 2">CGMCC 4.5739</strain>
    </source>
</reference>
<dbReference type="AlphaFoldDB" id="A0A1I1ICL9"/>
<protein>
    <recommendedName>
        <fullName evidence="3">Transcriptional regulator</fullName>
    </recommendedName>
</protein>
<dbReference type="OrthoDB" id="3213425at2"/>
<name>A0A1I1ICL9_9ACTN</name>
<dbReference type="SUPFAM" id="SSF48452">
    <property type="entry name" value="TPR-like"/>
    <property type="match status" value="1"/>
</dbReference>
<dbReference type="STRING" id="910347.SAMN05421773_1034"/>
<proteinExistence type="predicted"/>
<evidence type="ECO:0008006" key="3">
    <source>
        <dbReference type="Google" id="ProtNLM"/>
    </source>
</evidence>
<keyword evidence="2" id="KW-1185">Reference proteome</keyword>
<dbReference type="InterPro" id="IPR011990">
    <property type="entry name" value="TPR-like_helical_dom_sf"/>
</dbReference>
<evidence type="ECO:0000313" key="1">
    <source>
        <dbReference type="EMBL" id="SFC34139.1"/>
    </source>
</evidence>
<gene>
    <name evidence="1" type="ORF">SAMN05421773_1034</name>
</gene>
<dbReference type="Proteomes" id="UP000199207">
    <property type="component" value="Unassembled WGS sequence"/>
</dbReference>
<dbReference type="Gene3D" id="1.25.40.10">
    <property type="entry name" value="Tetratricopeptide repeat domain"/>
    <property type="match status" value="1"/>
</dbReference>
<accession>A0A1I1ICL9</accession>
<evidence type="ECO:0000313" key="2">
    <source>
        <dbReference type="Proteomes" id="UP000199207"/>
    </source>
</evidence>
<organism evidence="1 2">
    <name type="scientific">Streptomyces aidingensis</name>
    <dbReference type="NCBI Taxonomy" id="910347"/>
    <lineage>
        <taxon>Bacteria</taxon>
        <taxon>Bacillati</taxon>
        <taxon>Actinomycetota</taxon>
        <taxon>Actinomycetes</taxon>
        <taxon>Kitasatosporales</taxon>
        <taxon>Streptomycetaceae</taxon>
        <taxon>Streptomyces</taxon>
    </lineage>
</organism>
<dbReference type="RefSeq" id="WP_093837876.1">
    <property type="nucleotide sequence ID" value="NZ_FOLM01000003.1"/>
</dbReference>
<dbReference type="EMBL" id="FOLM01000003">
    <property type="protein sequence ID" value="SFC34139.1"/>
    <property type="molecule type" value="Genomic_DNA"/>
</dbReference>
<sequence>MARREDRAFYVHPLSVVRADRGWTQQNLVDVVARRLGNAGNGRQKAWRWEHRGVTPDRPSQLALAAELGVPPERVRQEPWPCWLPDGDPVRTDFGWTQPGSISALEDAVEHGMRDRRGFMKLTGAALVGLAEEWLRIEPSELAAAVRGGQVTHAFVDRLEDGVPRLRFLEAERGGLRARQLISAELGMVVEVLDSSSYTTEIGKRLFALAGELSRMAGWACFDAGLHAAAQRYWTAALHVAHAAGDRTMGANVLKSMSLQCYDAANHREALALARSAYEGAGQTTPRARAMFALREARAHAALGDPAACERLLGEAEHAISKSGPADEDPPWLGYFDGAEFWAQVGTCYLDLSRARHRSEHSAKAEAHLERTLQSLPRTKIRDRATYVTRRATAQAQLGELDHACHLLTEAIPLIQQAPSRRNTQHLLTARASLPLNKRDRRVRELDEQLTELELAS</sequence>